<feature type="non-terminal residue" evidence="1">
    <location>
        <position position="114"/>
    </location>
</feature>
<gene>
    <name evidence="1" type="ORF">PFISCL1PPCAC_8033</name>
</gene>
<evidence type="ECO:0000313" key="1">
    <source>
        <dbReference type="EMBL" id="GMT16736.1"/>
    </source>
</evidence>
<reference evidence="1" key="1">
    <citation type="submission" date="2023-10" db="EMBL/GenBank/DDBJ databases">
        <title>Genome assembly of Pristionchus species.</title>
        <authorList>
            <person name="Yoshida K."/>
            <person name="Sommer R.J."/>
        </authorList>
    </citation>
    <scope>NUCLEOTIDE SEQUENCE</scope>
    <source>
        <strain evidence="1">RS5133</strain>
    </source>
</reference>
<dbReference type="AlphaFoldDB" id="A0AAV5VBH3"/>
<dbReference type="Proteomes" id="UP001432322">
    <property type="component" value="Unassembled WGS sequence"/>
</dbReference>
<dbReference type="EMBL" id="BTSY01000002">
    <property type="protein sequence ID" value="GMT16736.1"/>
    <property type="molecule type" value="Genomic_DNA"/>
</dbReference>
<sequence>LSHVDAKVGVSISVLGSQLSHSVDGRETGILGQSVRYQFECVSERPPAVLLRSSSLVGLLTQSARNLHLGSTTTGKQESLLDEASDDTEGVVEGAISLLKHQLVGSTEKDGDGG</sequence>
<comment type="caution">
    <text evidence="1">The sequence shown here is derived from an EMBL/GenBank/DDBJ whole genome shotgun (WGS) entry which is preliminary data.</text>
</comment>
<name>A0AAV5VBH3_9BILA</name>
<evidence type="ECO:0000313" key="2">
    <source>
        <dbReference type="Proteomes" id="UP001432322"/>
    </source>
</evidence>
<accession>A0AAV5VBH3</accession>
<feature type="non-terminal residue" evidence="1">
    <location>
        <position position="1"/>
    </location>
</feature>
<proteinExistence type="predicted"/>
<keyword evidence="2" id="KW-1185">Reference proteome</keyword>
<organism evidence="1 2">
    <name type="scientific">Pristionchus fissidentatus</name>
    <dbReference type="NCBI Taxonomy" id="1538716"/>
    <lineage>
        <taxon>Eukaryota</taxon>
        <taxon>Metazoa</taxon>
        <taxon>Ecdysozoa</taxon>
        <taxon>Nematoda</taxon>
        <taxon>Chromadorea</taxon>
        <taxon>Rhabditida</taxon>
        <taxon>Rhabditina</taxon>
        <taxon>Diplogasteromorpha</taxon>
        <taxon>Diplogasteroidea</taxon>
        <taxon>Neodiplogasteridae</taxon>
        <taxon>Pristionchus</taxon>
    </lineage>
</organism>
<protein>
    <submittedName>
        <fullName evidence="1">Uncharacterized protein</fullName>
    </submittedName>
</protein>